<protein>
    <submittedName>
        <fullName evidence="2">Uncharacterized protein</fullName>
    </submittedName>
</protein>
<dbReference type="AlphaFoldDB" id="A0A450WZY0"/>
<evidence type="ECO:0000313" key="2">
    <source>
        <dbReference type="EMBL" id="VFK22578.1"/>
    </source>
</evidence>
<reference evidence="2" key="1">
    <citation type="submission" date="2019-02" db="EMBL/GenBank/DDBJ databases">
        <authorList>
            <person name="Gruber-Vodicka R. H."/>
            <person name="Seah K. B. B."/>
        </authorList>
    </citation>
    <scope>NUCLEOTIDE SEQUENCE</scope>
    <source>
        <strain evidence="2">BECK_BZ197</strain>
        <strain evidence="3">BECK_BZ199</strain>
    </source>
</reference>
<gene>
    <name evidence="2" type="ORF">BECKMB1821G_GA0114241_100274</name>
    <name evidence="3" type="ORF">BECKMB1821I_GA0114274_100780</name>
</gene>
<accession>A0A450WZY0</accession>
<organism evidence="2">
    <name type="scientific">Candidatus Kentrum sp. MB</name>
    <dbReference type="NCBI Taxonomy" id="2138164"/>
    <lineage>
        <taxon>Bacteria</taxon>
        <taxon>Pseudomonadati</taxon>
        <taxon>Pseudomonadota</taxon>
        <taxon>Gammaproteobacteria</taxon>
        <taxon>Candidatus Kentrum</taxon>
    </lineage>
</organism>
<evidence type="ECO:0000256" key="1">
    <source>
        <dbReference type="SAM" id="MobiDB-lite"/>
    </source>
</evidence>
<evidence type="ECO:0000313" key="3">
    <source>
        <dbReference type="EMBL" id="VFK28901.1"/>
    </source>
</evidence>
<dbReference type="EMBL" id="CAADFQ010000007">
    <property type="protein sequence ID" value="VFK28901.1"/>
    <property type="molecule type" value="Genomic_DNA"/>
</dbReference>
<name>A0A450WZY0_9GAMM</name>
<sequence length="72" mass="7850">MRLLIHSSFLPAVRAGTRRRAANGRERTKGADAVNSSRSHATRGNAYSRLSWVQTPAFLIPTRVAMYGAPAP</sequence>
<feature type="region of interest" description="Disordered" evidence="1">
    <location>
        <begin position="16"/>
        <end position="46"/>
    </location>
</feature>
<proteinExistence type="predicted"/>
<dbReference type="EMBL" id="CAADFO010000002">
    <property type="protein sequence ID" value="VFK22578.1"/>
    <property type="molecule type" value="Genomic_DNA"/>
</dbReference>